<dbReference type="InterPro" id="IPR007321">
    <property type="entry name" value="Transposase_28"/>
</dbReference>
<sequence length="264" mass="30346">MSKVDDIVVVENTGGGMPPSKWEEGLFEQVVRGHQFAVEWDAGNPAQGQTAADALPGYISLFADFFGEGNFHFPTTHFFSSILTFYGFHVSQLSPMGMVQIRHFEFVCQSQGEEPTVEKFRALYQLQSNLGFFSFAIRSSKKILINPPRSYHDWKVKFFFIREEVIPIVMEFRDPEPIPKEDMKIPRDASWYEKLLALPNQAFGEQVLVVAGMSERWPHDSTNVPFLLLDDEKVELYHRAFLAHAGVMGVRPLREGEEFWYEQI</sequence>
<protein>
    <recommendedName>
        <fullName evidence="1">Transposase (putative) gypsy type domain-containing protein</fullName>
    </recommendedName>
</protein>
<evidence type="ECO:0000313" key="3">
    <source>
        <dbReference type="Proteomes" id="UP000215914"/>
    </source>
</evidence>
<dbReference type="EMBL" id="MNCJ02000326">
    <property type="protein sequence ID" value="KAF5782588.1"/>
    <property type="molecule type" value="Genomic_DNA"/>
</dbReference>
<dbReference type="Gramene" id="mRNA:HanXRQr2_Chr11g0497751">
    <property type="protein sequence ID" value="mRNA:HanXRQr2_Chr11g0497751"/>
    <property type="gene ID" value="HanXRQr2_Chr11g0497751"/>
</dbReference>
<evidence type="ECO:0000259" key="1">
    <source>
        <dbReference type="Pfam" id="PF04195"/>
    </source>
</evidence>
<organism evidence="2 3">
    <name type="scientific">Helianthus annuus</name>
    <name type="common">Common sunflower</name>
    <dbReference type="NCBI Taxonomy" id="4232"/>
    <lineage>
        <taxon>Eukaryota</taxon>
        <taxon>Viridiplantae</taxon>
        <taxon>Streptophyta</taxon>
        <taxon>Embryophyta</taxon>
        <taxon>Tracheophyta</taxon>
        <taxon>Spermatophyta</taxon>
        <taxon>Magnoliopsida</taxon>
        <taxon>eudicotyledons</taxon>
        <taxon>Gunneridae</taxon>
        <taxon>Pentapetalae</taxon>
        <taxon>asterids</taxon>
        <taxon>campanulids</taxon>
        <taxon>Asterales</taxon>
        <taxon>Asteraceae</taxon>
        <taxon>Asteroideae</taxon>
        <taxon>Heliantheae alliance</taxon>
        <taxon>Heliantheae</taxon>
        <taxon>Helianthus</taxon>
    </lineage>
</organism>
<reference evidence="2" key="2">
    <citation type="submission" date="2020-06" db="EMBL/GenBank/DDBJ databases">
        <title>Helianthus annuus Genome sequencing and assembly Release 2.</title>
        <authorList>
            <person name="Gouzy J."/>
            <person name="Langlade N."/>
            <person name="Munos S."/>
        </authorList>
    </citation>
    <scope>NUCLEOTIDE SEQUENCE</scope>
    <source>
        <tissue evidence="2">Leaves</tissue>
    </source>
</reference>
<comment type="caution">
    <text evidence="2">The sequence shown here is derived from an EMBL/GenBank/DDBJ whole genome shotgun (WGS) entry which is preliminary data.</text>
</comment>
<proteinExistence type="predicted"/>
<gene>
    <name evidence="2" type="ORF">HanXRQr2_Chr11g0497751</name>
</gene>
<feature type="domain" description="Transposase (putative) gypsy type" evidence="1">
    <location>
        <begin position="64"/>
        <end position="127"/>
    </location>
</feature>
<dbReference type="PANTHER" id="PTHR31099:SF49">
    <property type="entry name" value="MYOSIN HEAVY CHAIN-LIKE PROTEIN"/>
    <property type="match status" value="1"/>
</dbReference>
<evidence type="ECO:0000313" key="2">
    <source>
        <dbReference type="EMBL" id="KAF5782588.1"/>
    </source>
</evidence>
<dbReference type="Pfam" id="PF04195">
    <property type="entry name" value="Transposase_28"/>
    <property type="match status" value="1"/>
</dbReference>
<accession>A0A9K3N110</accession>
<keyword evidence="3" id="KW-1185">Reference proteome</keyword>
<dbReference type="AlphaFoldDB" id="A0A9K3N110"/>
<dbReference type="Proteomes" id="UP000215914">
    <property type="component" value="Unassembled WGS sequence"/>
</dbReference>
<dbReference type="PANTHER" id="PTHR31099">
    <property type="entry name" value="OS06G0165300 PROTEIN"/>
    <property type="match status" value="1"/>
</dbReference>
<reference evidence="2" key="1">
    <citation type="journal article" date="2017" name="Nature">
        <title>The sunflower genome provides insights into oil metabolism, flowering and Asterid evolution.</title>
        <authorList>
            <person name="Badouin H."/>
            <person name="Gouzy J."/>
            <person name="Grassa C.J."/>
            <person name="Murat F."/>
            <person name="Staton S.E."/>
            <person name="Cottret L."/>
            <person name="Lelandais-Briere C."/>
            <person name="Owens G.L."/>
            <person name="Carrere S."/>
            <person name="Mayjonade B."/>
            <person name="Legrand L."/>
            <person name="Gill N."/>
            <person name="Kane N.C."/>
            <person name="Bowers J.E."/>
            <person name="Hubner S."/>
            <person name="Bellec A."/>
            <person name="Berard A."/>
            <person name="Berges H."/>
            <person name="Blanchet N."/>
            <person name="Boniface M.C."/>
            <person name="Brunel D."/>
            <person name="Catrice O."/>
            <person name="Chaidir N."/>
            <person name="Claudel C."/>
            <person name="Donnadieu C."/>
            <person name="Faraut T."/>
            <person name="Fievet G."/>
            <person name="Helmstetter N."/>
            <person name="King M."/>
            <person name="Knapp S.J."/>
            <person name="Lai Z."/>
            <person name="Le Paslier M.C."/>
            <person name="Lippi Y."/>
            <person name="Lorenzon L."/>
            <person name="Mandel J.R."/>
            <person name="Marage G."/>
            <person name="Marchand G."/>
            <person name="Marquand E."/>
            <person name="Bret-Mestries E."/>
            <person name="Morien E."/>
            <person name="Nambeesan S."/>
            <person name="Nguyen T."/>
            <person name="Pegot-Espagnet P."/>
            <person name="Pouilly N."/>
            <person name="Raftis F."/>
            <person name="Sallet E."/>
            <person name="Schiex T."/>
            <person name="Thomas J."/>
            <person name="Vandecasteele C."/>
            <person name="Vares D."/>
            <person name="Vear F."/>
            <person name="Vautrin S."/>
            <person name="Crespi M."/>
            <person name="Mangin B."/>
            <person name="Burke J.M."/>
            <person name="Salse J."/>
            <person name="Munos S."/>
            <person name="Vincourt P."/>
            <person name="Rieseberg L.H."/>
            <person name="Langlade N.B."/>
        </authorList>
    </citation>
    <scope>NUCLEOTIDE SEQUENCE</scope>
    <source>
        <tissue evidence="2">Leaves</tissue>
    </source>
</reference>
<name>A0A9K3N110_HELAN</name>